<evidence type="ECO:0000313" key="1">
    <source>
        <dbReference type="EMBL" id="MBC5735325.1"/>
    </source>
</evidence>
<protein>
    <submittedName>
        <fullName evidence="1">Uncharacterized protein</fullName>
    </submittedName>
</protein>
<gene>
    <name evidence="1" type="ORF">H8S57_16680</name>
</gene>
<dbReference type="Proteomes" id="UP000661435">
    <property type="component" value="Unassembled WGS sequence"/>
</dbReference>
<comment type="caution">
    <text evidence="1">The sequence shown here is derived from an EMBL/GenBank/DDBJ whole genome shotgun (WGS) entry which is preliminary data.</text>
</comment>
<proteinExistence type="predicted"/>
<keyword evidence="2" id="KW-1185">Reference proteome</keyword>
<accession>A0A8J6JI95</accession>
<evidence type="ECO:0000313" key="2">
    <source>
        <dbReference type="Proteomes" id="UP000661435"/>
    </source>
</evidence>
<dbReference type="EMBL" id="JACOPP010000064">
    <property type="protein sequence ID" value="MBC5735325.1"/>
    <property type="molecule type" value="Genomic_DNA"/>
</dbReference>
<organism evidence="1 2">
    <name type="scientific">Lawsonibacter hominis</name>
    <dbReference type="NCBI Taxonomy" id="2763053"/>
    <lineage>
        <taxon>Bacteria</taxon>
        <taxon>Bacillati</taxon>
        <taxon>Bacillota</taxon>
        <taxon>Clostridia</taxon>
        <taxon>Eubacteriales</taxon>
        <taxon>Oscillospiraceae</taxon>
        <taxon>Lawsonibacter</taxon>
    </lineage>
</organism>
<sequence length="99" mass="11670">MYDYMMSLQKYFSLPLECEELEQQIKVQCCQLREHLNQQDRRTLLRLIDLEIELRDKAALNSFFSGFRLATGIHQELMSYPPHGFDAEEEKQAIQEGGD</sequence>
<reference evidence="1" key="1">
    <citation type="submission" date="2020-08" db="EMBL/GenBank/DDBJ databases">
        <title>Genome public.</title>
        <authorList>
            <person name="Liu C."/>
            <person name="Sun Q."/>
        </authorList>
    </citation>
    <scope>NUCLEOTIDE SEQUENCE</scope>
    <source>
        <strain evidence="1">NSJ-51</strain>
    </source>
</reference>
<name>A0A8J6JI95_9FIRM</name>
<dbReference type="InterPro" id="IPR049215">
    <property type="entry name" value="DUF6809"/>
</dbReference>
<dbReference type="RefSeq" id="WP_186909077.1">
    <property type="nucleotide sequence ID" value="NZ_JACOPP010000064.1"/>
</dbReference>
<dbReference type="AlphaFoldDB" id="A0A8J6JI95"/>
<dbReference type="Pfam" id="PF20648">
    <property type="entry name" value="DUF6809"/>
    <property type="match status" value="1"/>
</dbReference>